<evidence type="ECO:0000256" key="5">
    <source>
        <dbReference type="ARBA" id="ARBA00010764"/>
    </source>
</evidence>
<dbReference type="GO" id="GO:0030425">
    <property type="term" value="C:dendrite"/>
    <property type="evidence" value="ECO:0007669"/>
    <property type="project" value="UniProtKB-SubCell"/>
</dbReference>
<dbReference type="FunFam" id="2.40.50.100:FF:000048">
    <property type="entry name" value="Protein Abitram"/>
    <property type="match status" value="1"/>
</dbReference>
<dbReference type="GO" id="GO:0048813">
    <property type="term" value="P:dendrite morphogenesis"/>
    <property type="evidence" value="ECO:0007669"/>
    <property type="project" value="TreeGrafter"/>
</dbReference>
<proteinExistence type="inferred from homology"/>
<comment type="subcellular location">
    <subcellularLocation>
        <location evidence="1">Cell projection</location>
        <location evidence="1">Dendrite</location>
    </subcellularLocation>
    <subcellularLocation>
        <location evidence="4">Cell projection</location>
        <location evidence="4">Growth cone</location>
    </subcellularLocation>
    <subcellularLocation>
        <location evidence="3">Cell projection</location>
        <location evidence="3">Lamellipodium</location>
    </subcellularLocation>
    <subcellularLocation>
        <location evidence="2">Nucleus speckle</location>
    </subcellularLocation>
</comment>
<comment type="similarity">
    <text evidence="5">Belongs to the ABITRAM family.</text>
</comment>
<dbReference type="Pfam" id="PF01597">
    <property type="entry name" value="GCV_H"/>
    <property type="match status" value="1"/>
</dbReference>
<dbReference type="GO" id="GO:0016607">
    <property type="term" value="C:nuclear speck"/>
    <property type="evidence" value="ECO:0007669"/>
    <property type="project" value="UniProtKB-SubCell"/>
</dbReference>
<keyword evidence="7" id="KW-0539">Nucleus</keyword>
<evidence type="ECO:0000256" key="7">
    <source>
        <dbReference type="ARBA" id="ARBA00023242"/>
    </source>
</evidence>
<organism evidence="11 12">
    <name type="scientific">Eptatretus burgeri</name>
    <name type="common">Inshore hagfish</name>
    <dbReference type="NCBI Taxonomy" id="7764"/>
    <lineage>
        <taxon>Eukaryota</taxon>
        <taxon>Metazoa</taxon>
        <taxon>Chordata</taxon>
        <taxon>Craniata</taxon>
        <taxon>Vertebrata</taxon>
        <taxon>Cyclostomata</taxon>
        <taxon>Myxini</taxon>
        <taxon>Myxiniformes</taxon>
        <taxon>Myxinidae</taxon>
        <taxon>Eptatretinae</taxon>
        <taxon>Eptatretus</taxon>
    </lineage>
</organism>
<dbReference type="Gene3D" id="2.40.50.100">
    <property type="match status" value="1"/>
</dbReference>
<dbReference type="InterPro" id="IPR011053">
    <property type="entry name" value="Single_hybrid_motif"/>
</dbReference>
<dbReference type="Ensembl" id="ENSEBUT00000018137.1">
    <property type="protein sequence ID" value="ENSEBUP00000017560.1"/>
    <property type="gene ID" value="ENSEBUG00000010974.1"/>
</dbReference>
<dbReference type="SUPFAM" id="SSF51230">
    <property type="entry name" value="Single hybrid motif"/>
    <property type="match status" value="1"/>
</dbReference>
<dbReference type="GeneTree" id="ENSGT00450000040303"/>
<evidence type="ECO:0000256" key="2">
    <source>
        <dbReference type="ARBA" id="ARBA00004324"/>
    </source>
</evidence>
<dbReference type="GO" id="GO:0051015">
    <property type="term" value="F:actin filament binding"/>
    <property type="evidence" value="ECO:0007669"/>
    <property type="project" value="TreeGrafter"/>
</dbReference>
<accession>A0A8C4QM79</accession>
<dbReference type="GO" id="GO:0032433">
    <property type="term" value="C:filopodium tip"/>
    <property type="evidence" value="ECO:0007669"/>
    <property type="project" value="TreeGrafter"/>
</dbReference>
<evidence type="ECO:0000256" key="4">
    <source>
        <dbReference type="ARBA" id="ARBA00004624"/>
    </source>
</evidence>
<dbReference type="PANTHER" id="PTHR13651">
    <property type="entry name" value="PROTEIN ABITRAM"/>
    <property type="match status" value="1"/>
</dbReference>
<evidence type="ECO:0000256" key="8">
    <source>
        <dbReference type="ARBA" id="ARBA00023273"/>
    </source>
</evidence>
<dbReference type="AlphaFoldDB" id="A0A8C4QM79"/>
<evidence type="ECO:0000256" key="1">
    <source>
        <dbReference type="ARBA" id="ARBA00004279"/>
    </source>
</evidence>
<evidence type="ECO:0000256" key="6">
    <source>
        <dbReference type="ARBA" id="ARBA00019325"/>
    </source>
</evidence>
<dbReference type="Ensembl" id="ENSEBUT00000018128.1">
    <property type="protein sequence ID" value="ENSEBUP00000017551.1"/>
    <property type="gene ID" value="ENSEBUG00000010974.1"/>
</dbReference>
<evidence type="ECO:0000313" key="12">
    <source>
        <dbReference type="Proteomes" id="UP000694388"/>
    </source>
</evidence>
<dbReference type="GO" id="GO:0051489">
    <property type="term" value="P:regulation of filopodium assembly"/>
    <property type="evidence" value="ECO:0007669"/>
    <property type="project" value="TreeGrafter"/>
</dbReference>
<dbReference type="GO" id="GO:0030426">
    <property type="term" value="C:growth cone"/>
    <property type="evidence" value="ECO:0007669"/>
    <property type="project" value="UniProtKB-SubCell"/>
</dbReference>
<dbReference type="PANTHER" id="PTHR13651:SF0">
    <property type="entry name" value="PROTEIN ABITRAM"/>
    <property type="match status" value="1"/>
</dbReference>
<dbReference type="GO" id="GO:0003785">
    <property type="term" value="F:actin monomer binding"/>
    <property type="evidence" value="ECO:0007669"/>
    <property type="project" value="TreeGrafter"/>
</dbReference>
<reference evidence="11" key="1">
    <citation type="submission" date="2025-05" db="UniProtKB">
        <authorList>
            <consortium name="Ensembl"/>
        </authorList>
    </citation>
    <scope>IDENTIFICATION</scope>
</reference>
<evidence type="ECO:0000256" key="9">
    <source>
        <dbReference type="ARBA" id="ARBA00030463"/>
    </source>
</evidence>
<keyword evidence="8" id="KW-0966">Cell projection</keyword>
<keyword evidence="12" id="KW-1185">Reference proteome</keyword>
<evidence type="ECO:0000256" key="10">
    <source>
        <dbReference type="ARBA" id="ARBA00030786"/>
    </source>
</evidence>
<dbReference type="InterPro" id="IPR039169">
    <property type="entry name" value="Abitram"/>
</dbReference>
<dbReference type="InterPro" id="IPR033753">
    <property type="entry name" value="GCV_H/Fam206"/>
</dbReference>
<evidence type="ECO:0000313" key="11">
    <source>
        <dbReference type="Ensembl" id="ENSEBUP00000017560.1"/>
    </source>
</evidence>
<evidence type="ECO:0000256" key="3">
    <source>
        <dbReference type="ARBA" id="ARBA00004510"/>
    </source>
</evidence>
<dbReference type="GO" id="GO:0030027">
    <property type="term" value="C:lamellipodium"/>
    <property type="evidence" value="ECO:0007669"/>
    <property type="project" value="UniProtKB-SubCell"/>
</dbReference>
<sequence>MRATKWELAHGHELHESACGMSCAASSDHESHQGGACRLHESAPGTSCASLHTVQLCMQHKLTHICVRICIVTLAETHPALQPGVEIQEVDFQISAGCSRLHNRVSGKAKRGGQFLTELAPLCRLRCSNGEQYSVYSCIRGKLVEVNERLLHTPRLLQEKPCGEGYIAVVLPKLEESKMITQCLLSVEEYGQLMRHRAQENTGTSG</sequence>
<name>A0A8C4QM79_EPTBU</name>
<dbReference type="Proteomes" id="UP000694388">
    <property type="component" value="Unplaced"/>
</dbReference>
<dbReference type="GO" id="GO:0030833">
    <property type="term" value="P:regulation of actin filament polymerization"/>
    <property type="evidence" value="ECO:0007669"/>
    <property type="project" value="TreeGrafter"/>
</dbReference>
<protein>
    <recommendedName>
        <fullName evidence="6">Protein Abitram</fullName>
    </recommendedName>
    <alternativeName>
        <fullName evidence="9">Actin-binding transcription modulator</fullName>
    </alternativeName>
    <alternativeName>
        <fullName evidence="10">Protein Simiate</fullName>
    </alternativeName>
</protein>